<dbReference type="Proteomes" id="UP000572407">
    <property type="component" value="Unassembled WGS sequence"/>
</dbReference>
<sequence length="616" mass="68762">MNNLLVNQPTQSGPVGLLHIDIGRVLSRLRAAAAPGTHDLYLVACASVQFWADLLAVSRLNGVLADTTMEQIEEQLRRAECEADCAAQVMLGRIAAASENIDHLAYASVALHLNSSPASLSKMLHLPIPECCGYDLADLELIADDVDRLTAQVGLDRAFLIVGIRTGGAYLAPLWKVVLTGLGAADVHWCTVRPREGSPTLDGLETVWAWLEHRLAPVVVVVDDRPDTGATIELVAEPLREPGIDLWFSSVGKLWRGPTSRSMPTHSPSYMRRDVRAPRLWECLLPREQPEFIARLRETAGIPSLPAQAQMHFRCPQGEVRYGFGRAWLPWNDPGVLNGHRPLVNPRKTPIEILGPDGDALLHLRFIGEGVFGRAEFDRLRRMRSTSETWLVDGYAITADIGVTRSFQEQFHTASPPNRADLLLQAANWLAVPEWQTLAHTYHSPVVMTLDPRWSAIVGVMQERFSFDPLQEIAEPLRAFLTEPVPWPGREGRAFRSSLRYSSGGWHWQVDRHGKLHRFQLEANWGDISFPELELAAFILENRLKIEDARQLASLCGLAWWSVRGSLSLAALMIIESRVRSVRIPSDRGRITFCEDFRQLIRTTSELAEIDTSSGK</sequence>
<evidence type="ECO:0008006" key="3">
    <source>
        <dbReference type="Google" id="ProtNLM"/>
    </source>
</evidence>
<accession>A0A7V8RIU3</accession>
<dbReference type="AlphaFoldDB" id="A0A7V8RIU3"/>
<gene>
    <name evidence="1" type="ORF">FHK92_05665</name>
</gene>
<dbReference type="EMBL" id="VDLV01000007">
    <property type="protein sequence ID" value="MBA1377308.1"/>
    <property type="molecule type" value="Genomic_DNA"/>
</dbReference>
<protein>
    <recommendedName>
        <fullName evidence="3">Neamine phosphoribosyltransferase</fullName>
    </recommendedName>
</protein>
<comment type="caution">
    <text evidence="1">The sequence shown here is derived from an EMBL/GenBank/DDBJ whole genome shotgun (WGS) entry which is preliminary data.</text>
</comment>
<dbReference type="InterPro" id="IPR029057">
    <property type="entry name" value="PRTase-like"/>
</dbReference>
<reference evidence="1 2" key="1">
    <citation type="submission" date="2019-06" db="EMBL/GenBank/DDBJ databases">
        <title>Analysis of the biodiversity of Brassica napus bacterial endophytes for the selection of potential efficient biofertilizers for rapeseed crops.</title>
        <authorList>
            <person name="Jimenez-Gomez A."/>
            <person name="Saati-Santamaria Z."/>
            <person name="Menendez E."/>
            <person name="Rivas R."/>
            <person name="Mateos P.F."/>
            <person name="Velazquez E."/>
            <person name="Garcia-Fraile P."/>
        </authorList>
    </citation>
    <scope>NUCLEOTIDE SEQUENCE [LARGE SCALE GENOMIC DNA]</scope>
    <source>
        <strain evidence="1 2">CDVBN10</strain>
    </source>
</reference>
<evidence type="ECO:0000313" key="1">
    <source>
        <dbReference type="EMBL" id="MBA1377308.1"/>
    </source>
</evidence>
<proteinExistence type="predicted"/>
<dbReference type="RefSeq" id="WP_181287172.1">
    <property type="nucleotide sequence ID" value="NZ_VDLV01000007.1"/>
</dbReference>
<evidence type="ECO:0000313" key="2">
    <source>
        <dbReference type="Proteomes" id="UP000572407"/>
    </source>
</evidence>
<dbReference type="SUPFAM" id="SSF53271">
    <property type="entry name" value="PRTase-like"/>
    <property type="match status" value="1"/>
</dbReference>
<name>A0A7V8RIU3_9PSED</name>
<organism evidence="1 2">
    <name type="scientific">Pseudomonas brassicacearum subsp. neoaurantiaca</name>
    <dbReference type="NCBI Taxonomy" id="494916"/>
    <lineage>
        <taxon>Bacteria</taxon>
        <taxon>Pseudomonadati</taxon>
        <taxon>Pseudomonadota</taxon>
        <taxon>Gammaproteobacteria</taxon>
        <taxon>Pseudomonadales</taxon>
        <taxon>Pseudomonadaceae</taxon>
        <taxon>Pseudomonas</taxon>
    </lineage>
</organism>